<dbReference type="HOGENOM" id="CLU_2802392_0_0_2"/>
<protein>
    <submittedName>
        <fullName evidence="1">Putative transmembrane protein</fullName>
    </submittedName>
</protein>
<dbReference type="InterPro" id="IPR012666">
    <property type="entry name" value="CbtA_put"/>
</dbReference>
<dbReference type="InParanoid" id="K0IDA6"/>
<dbReference type="Pfam" id="PF09490">
    <property type="entry name" value="CbtA"/>
    <property type="match status" value="1"/>
</dbReference>
<dbReference type="BioCyc" id="CNIT1237085:G1324-700-MONOMER"/>
<organism evidence="1 2">
    <name type="scientific">Nitrososphaera gargensis (strain Ga9.2)</name>
    <dbReference type="NCBI Taxonomy" id="1237085"/>
    <lineage>
        <taxon>Archaea</taxon>
        <taxon>Nitrososphaerota</taxon>
        <taxon>Nitrososphaeria</taxon>
        <taxon>Nitrososphaerales</taxon>
        <taxon>Nitrososphaeraceae</taxon>
        <taxon>Nitrososphaera</taxon>
    </lineage>
</organism>
<gene>
    <name evidence="1" type="ordered locus">Ngar_c07020</name>
</gene>
<keyword evidence="1" id="KW-0472">Membrane</keyword>
<evidence type="ECO:0000313" key="2">
    <source>
        <dbReference type="Proteomes" id="UP000008037"/>
    </source>
</evidence>
<proteinExistence type="predicted"/>
<keyword evidence="2" id="KW-1185">Reference proteome</keyword>
<dbReference type="AlphaFoldDB" id="K0IDA6"/>
<sequence length="67" mass="7333">MVVEKMKAKTFIAITILAGAIASTILATINIVVIEPYIDRAIEIENQNAAAAGEMINPIEFLNYRLL</sequence>
<dbReference type="STRING" id="1237085.Ngar_c07020"/>
<dbReference type="Proteomes" id="UP000008037">
    <property type="component" value="Chromosome"/>
</dbReference>
<name>K0IDA6_NITGG</name>
<accession>K0IDA6</accession>
<evidence type="ECO:0000313" key="1">
    <source>
        <dbReference type="EMBL" id="AFU57645.1"/>
    </source>
</evidence>
<dbReference type="EMBL" id="CP002408">
    <property type="protein sequence ID" value="AFU57645.1"/>
    <property type="molecule type" value="Genomic_DNA"/>
</dbReference>
<dbReference type="KEGG" id="nga:Ngar_c07020"/>
<reference evidence="1 2" key="1">
    <citation type="journal article" date="2012" name="Environ. Microbiol.">
        <title>The genome of the ammonia-oxidizing Candidatus Nitrososphaera gargensis: insights into metabolic versatility and environmental adaptations.</title>
        <authorList>
            <person name="Spang A."/>
            <person name="Poehlein A."/>
            <person name="Offre P."/>
            <person name="Zumbragel S."/>
            <person name="Haider S."/>
            <person name="Rychlik N."/>
            <person name="Nowka B."/>
            <person name="Schmeisser C."/>
            <person name="Lebedeva E.V."/>
            <person name="Rattei T."/>
            <person name="Bohm C."/>
            <person name="Schmid M."/>
            <person name="Galushko A."/>
            <person name="Hatzenpichler R."/>
            <person name="Weinmaier T."/>
            <person name="Daniel R."/>
            <person name="Schleper C."/>
            <person name="Spieck E."/>
            <person name="Streit W."/>
            <person name="Wagner M."/>
        </authorList>
    </citation>
    <scope>NUCLEOTIDE SEQUENCE [LARGE SCALE GENOMIC DNA]</scope>
    <source>
        <strain evidence="2">Ga9.2</strain>
    </source>
</reference>
<keyword evidence="1" id="KW-0812">Transmembrane</keyword>